<dbReference type="Pfam" id="PF09861">
    <property type="entry name" value="Lar_N"/>
    <property type="match status" value="1"/>
</dbReference>
<dbReference type="Pfam" id="PF21113">
    <property type="entry name" value="LarA_C"/>
    <property type="match status" value="1"/>
</dbReference>
<dbReference type="InterPro" id="IPR048520">
    <property type="entry name" value="LarA_C"/>
</dbReference>
<dbReference type="RefSeq" id="WP_283409897.1">
    <property type="nucleotide sequence ID" value="NZ_FXUF01000010.1"/>
</dbReference>
<proteinExistence type="predicted"/>
<evidence type="ECO:0000313" key="3">
    <source>
        <dbReference type="EMBL" id="SMP62837.1"/>
    </source>
</evidence>
<evidence type="ECO:0000313" key="4">
    <source>
        <dbReference type="Proteomes" id="UP001158066"/>
    </source>
</evidence>
<evidence type="ECO:0000259" key="1">
    <source>
        <dbReference type="Pfam" id="PF09861"/>
    </source>
</evidence>
<dbReference type="PANTHER" id="PTHR33171">
    <property type="entry name" value="LAR_N DOMAIN-CONTAINING PROTEIN"/>
    <property type="match status" value="1"/>
</dbReference>
<comment type="caution">
    <text evidence="3">The sequence shown here is derived from an EMBL/GenBank/DDBJ whole genome shotgun (WGS) entry which is preliminary data.</text>
</comment>
<evidence type="ECO:0000259" key="2">
    <source>
        <dbReference type="Pfam" id="PF21113"/>
    </source>
</evidence>
<dbReference type="InterPro" id="IPR043166">
    <property type="entry name" value="LarA-like_C"/>
</dbReference>
<feature type="domain" description="LarA-like N-terminal" evidence="1">
    <location>
        <begin position="17"/>
        <end position="215"/>
    </location>
</feature>
<sequence length="451" mass="48379">MDQTSQGAGTGTITLPYGRETQTLDLSQHHVLGVLQAGGSTSEGIVAESAIIQHALDHPIGRLPLDLMLRAKDTVCIVISDITRAWQRMHVFLPLLVERINTAGVPDSRICFLCATGSHRLITEEESHTLLGPELSRRFSVTSHDCHDESQLTTVGTTSYGTEVRLNRMAVEADHLILTGGIVFHDLAGWGGGKKSIVPGIAAYDTIMANHALSLGDTPGSGIHQCVRCGSIEGNRLNADMQEAAVMVDPSFILNVIVNDQGTIGAAVAGHYLEAFEEGKRILDLSDRVPIERLGRLAVASVGGFPKDINFYQSTKALSSAKEAVEKGGVILLLCQCEDGVGHPEVSKLLTEFDSHAAREMEMRRAFTVSKFAGFLASQTAEDYEVYCVTDLDPAVLTGIGFQVYRQASDALEAINARHGTGLETYVIPSASNVLPGLVTPSPPQSVRILD</sequence>
<dbReference type="InterPro" id="IPR018657">
    <property type="entry name" value="LarA-like_N"/>
</dbReference>
<dbReference type="EMBL" id="FXUF01000010">
    <property type="protein sequence ID" value="SMP62837.1"/>
    <property type="molecule type" value="Genomic_DNA"/>
</dbReference>
<dbReference type="AlphaFoldDB" id="A0AA45WX63"/>
<dbReference type="Proteomes" id="UP001158066">
    <property type="component" value="Unassembled WGS sequence"/>
</dbReference>
<organism evidence="3 4">
    <name type="scientific">Anoxynatronum buryatiense</name>
    <dbReference type="NCBI Taxonomy" id="489973"/>
    <lineage>
        <taxon>Bacteria</taxon>
        <taxon>Bacillati</taxon>
        <taxon>Bacillota</taxon>
        <taxon>Clostridia</taxon>
        <taxon>Eubacteriales</taxon>
        <taxon>Clostridiaceae</taxon>
        <taxon>Anoxynatronum</taxon>
    </lineage>
</organism>
<accession>A0AA45WX63</accession>
<dbReference type="PANTHER" id="PTHR33171:SF17">
    <property type="entry name" value="LARA-LIKE N-TERMINAL DOMAIN-CONTAINING PROTEIN"/>
    <property type="match status" value="1"/>
</dbReference>
<gene>
    <name evidence="3" type="ORF">SAMN06296020_110112</name>
</gene>
<reference evidence="3" key="1">
    <citation type="submission" date="2017-05" db="EMBL/GenBank/DDBJ databases">
        <authorList>
            <person name="Varghese N."/>
            <person name="Submissions S."/>
        </authorList>
    </citation>
    <scope>NUCLEOTIDE SEQUENCE</scope>
    <source>
        <strain evidence="3">Su22</strain>
    </source>
</reference>
<dbReference type="InterPro" id="IPR048068">
    <property type="entry name" value="LarA-like"/>
</dbReference>
<name>A0AA45WX63_9CLOT</name>
<dbReference type="NCBIfam" id="NF033504">
    <property type="entry name" value="Ni_dep_LarA"/>
    <property type="match status" value="1"/>
</dbReference>
<protein>
    <submittedName>
        <fullName evidence="3">Nickel-dependent lactate racemase</fullName>
    </submittedName>
</protein>
<dbReference type="Gene3D" id="3.90.226.30">
    <property type="match status" value="1"/>
</dbReference>
<dbReference type="GO" id="GO:0050043">
    <property type="term" value="F:lactate racemase activity"/>
    <property type="evidence" value="ECO:0007669"/>
    <property type="project" value="InterPro"/>
</dbReference>
<feature type="domain" description="Lactate racemase C-terminal" evidence="2">
    <location>
        <begin position="297"/>
        <end position="432"/>
    </location>
</feature>
<dbReference type="InterPro" id="IPR047926">
    <property type="entry name" value="Ni_dep_LarA"/>
</dbReference>
<dbReference type="Gene3D" id="3.40.50.11440">
    <property type="match status" value="1"/>
</dbReference>
<keyword evidence="4" id="KW-1185">Reference proteome</keyword>